<evidence type="ECO:0000256" key="4">
    <source>
        <dbReference type="ARBA" id="ARBA00022989"/>
    </source>
</evidence>
<organism evidence="9 10">
    <name type="scientific">Pseudokineococcus basanitobsidens</name>
    <dbReference type="NCBI Taxonomy" id="1926649"/>
    <lineage>
        <taxon>Bacteria</taxon>
        <taxon>Bacillati</taxon>
        <taxon>Actinomycetota</taxon>
        <taxon>Actinomycetes</taxon>
        <taxon>Kineosporiales</taxon>
        <taxon>Kineosporiaceae</taxon>
        <taxon>Pseudokineococcus</taxon>
    </lineage>
</organism>
<evidence type="ECO:0000256" key="2">
    <source>
        <dbReference type="ARBA" id="ARBA00022692"/>
    </source>
</evidence>
<keyword evidence="3" id="KW-0201">Cytochrome c-type biogenesis</keyword>
<protein>
    <submittedName>
        <fullName evidence="9">C-type cytochrome biogenesis protein CcsB</fullName>
    </submittedName>
</protein>
<feature type="transmembrane region" description="Helical" evidence="7">
    <location>
        <begin position="119"/>
        <end position="140"/>
    </location>
</feature>
<evidence type="ECO:0000259" key="8">
    <source>
        <dbReference type="Pfam" id="PF01578"/>
    </source>
</evidence>
<sequence>MGESLAATSNLLVYSAMTAYAVALLAFSLDLSGRGRTAPAAAPARRGALVGAGALSTTGPSTSGPATGDPSGAVGDDGPVHERRRAAAVGVTTTWLALLLHVGAVVTRGVSAGRVPWGNMYEFTLTGAAVVTAVYVAVLWRRDLRYLGVFVVGPVLLTLGIALAVLYTDSAELVPALQSYWLVIHVSVATVSSALFVIAFSANVLQLVQGRREELRAAGTPPRRGRFMDLLPGSVELERAAYRLIALSFPLWSFTLVAGAIWAERAWGRYWGWDPKEVWTFVIWVVYAAYLHARATRGWDGRRAAYLAIAGFACILVNWGVVNVFFPGNHSYAGIG</sequence>
<name>A0ABU8RGU6_9ACTN</name>
<feature type="transmembrane region" description="Helical" evidence="7">
    <location>
        <begin position="180"/>
        <end position="205"/>
    </location>
</feature>
<dbReference type="RefSeq" id="WP_339573683.1">
    <property type="nucleotide sequence ID" value="NZ_JBBIAA010000002.1"/>
</dbReference>
<feature type="region of interest" description="Disordered" evidence="6">
    <location>
        <begin position="56"/>
        <end position="79"/>
    </location>
</feature>
<dbReference type="InterPro" id="IPR017562">
    <property type="entry name" value="Cyt_c_biogenesis_CcsA"/>
</dbReference>
<evidence type="ECO:0000256" key="5">
    <source>
        <dbReference type="ARBA" id="ARBA00023136"/>
    </source>
</evidence>
<evidence type="ECO:0000313" key="10">
    <source>
        <dbReference type="Proteomes" id="UP001387100"/>
    </source>
</evidence>
<feature type="transmembrane region" description="Helical" evidence="7">
    <location>
        <begin position="244"/>
        <end position="263"/>
    </location>
</feature>
<feature type="transmembrane region" description="Helical" evidence="7">
    <location>
        <begin position="86"/>
        <end position="107"/>
    </location>
</feature>
<evidence type="ECO:0000313" key="9">
    <source>
        <dbReference type="EMBL" id="MEJ5944294.1"/>
    </source>
</evidence>
<comment type="caution">
    <text evidence="9">The sequence shown here is derived from an EMBL/GenBank/DDBJ whole genome shotgun (WGS) entry which is preliminary data.</text>
</comment>
<evidence type="ECO:0000256" key="1">
    <source>
        <dbReference type="ARBA" id="ARBA00004141"/>
    </source>
</evidence>
<dbReference type="EMBL" id="JBBIAA010000002">
    <property type="protein sequence ID" value="MEJ5944294.1"/>
    <property type="molecule type" value="Genomic_DNA"/>
</dbReference>
<dbReference type="PANTHER" id="PTHR30071:SF1">
    <property type="entry name" value="CYTOCHROME B_B6 PROTEIN-RELATED"/>
    <property type="match status" value="1"/>
</dbReference>
<dbReference type="PANTHER" id="PTHR30071">
    <property type="entry name" value="HEME EXPORTER PROTEIN C"/>
    <property type="match status" value="1"/>
</dbReference>
<dbReference type="NCBIfam" id="TIGR03144">
    <property type="entry name" value="cytochr_II_ccsB"/>
    <property type="match status" value="1"/>
</dbReference>
<evidence type="ECO:0000256" key="6">
    <source>
        <dbReference type="SAM" id="MobiDB-lite"/>
    </source>
</evidence>
<feature type="compositionally biased region" description="Low complexity" evidence="6">
    <location>
        <begin position="56"/>
        <end position="72"/>
    </location>
</feature>
<keyword evidence="4 7" id="KW-1133">Transmembrane helix</keyword>
<feature type="transmembrane region" description="Helical" evidence="7">
    <location>
        <begin position="278"/>
        <end position="293"/>
    </location>
</feature>
<proteinExistence type="predicted"/>
<feature type="domain" description="Cytochrome c assembly protein" evidence="8">
    <location>
        <begin position="117"/>
        <end position="324"/>
    </location>
</feature>
<gene>
    <name evidence="9" type="primary">ccsB</name>
    <name evidence="9" type="ORF">WDZ17_03165</name>
</gene>
<comment type="subcellular location">
    <subcellularLocation>
        <location evidence="1">Membrane</location>
        <topology evidence="1">Multi-pass membrane protein</topology>
    </subcellularLocation>
</comment>
<feature type="transmembrane region" description="Helical" evidence="7">
    <location>
        <begin position="147"/>
        <end position="168"/>
    </location>
</feature>
<evidence type="ECO:0000256" key="7">
    <source>
        <dbReference type="SAM" id="Phobius"/>
    </source>
</evidence>
<accession>A0ABU8RGU6</accession>
<evidence type="ECO:0000256" key="3">
    <source>
        <dbReference type="ARBA" id="ARBA00022748"/>
    </source>
</evidence>
<dbReference type="InterPro" id="IPR045062">
    <property type="entry name" value="Cyt_c_biogenesis_CcsA/CcmC"/>
</dbReference>
<keyword evidence="10" id="KW-1185">Reference proteome</keyword>
<reference evidence="9 10" key="1">
    <citation type="journal article" date="2017" name="Int. J. Syst. Evol. Microbiol.">
        <title>Pseudokineococcus basanitobsidens sp. nov., isolated from volcanic rock.</title>
        <authorList>
            <person name="Lee D.W."/>
            <person name="Park M.Y."/>
            <person name="Kim J.J."/>
            <person name="Kim B.S."/>
        </authorList>
    </citation>
    <scope>NUCLEOTIDE SEQUENCE [LARGE SCALE GENOMIC DNA]</scope>
    <source>
        <strain evidence="9 10">DSM 103726</strain>
    </source>
</reference>
<dbReference type="InterPro" id="IPR002541">
    <property type="entry name" value="Cyt_c_assembly"/>
</dbReference>
<dbReference type="Proteomes" id="UP001387100">
    <property type="component" value="Unassembled WGS sequence"/>
</dbReference>
<feature type="transmembrane region" description="Helical" evidence="7">
    <location>
        <begin position="305"/>
        <end position="326"/>
    </location>
</feature>
<feature type="transmembrane region" description="Helical" evidence="7">
    <location>
        <begin position="12"/>
        <end position="29"/>
    </location>
</feature>
<keyword evidence="2 7" id="KW-0812">Transmembrane</keyword>
<keyword evidence="5 7" id="KW-0472">Membrane</keyword>
<dbReference type="Pfam" id="PF01578">
    <property type="entry name" value="Cytochrom_C_asm"/>
    <property type="match status" value="1"/>
</dbReference>